<proteinExistence type="inferred from homology"/>
<dbReference type="PANTHER" id="PTHR11999:SF70">
    <property type="entry name" value="MIP05841P"/>
    <property type="match status" value="1"/>
</dbReference>
<dbReference type="RefSeq" id="WP_031060392.1">
    <property type="nucleotide sequence ID" value="NZ_JBHSPX010000008.1"/>
</dbReference>
<protein>
    <submittedName>
        <fullName evidence="7">Pyridoxal phosphate-dependent decarboxylase family protein</fullName>
    </submittedName>
</protein>
<dbReference type="InterPro" id="IPR015424">
    <property type="entry name" value="PyrdxlP-dep_Trfase"/>
</dbReference>
<evidence type="ECO:0000256" key="1">
    <source>
        <dbReference type="ARBA" id="ARBA00001933"/>
    </source>
</evidence>
<evidence type="ECO:0000256" key="4">
    <source>
        <dbReference type="ARBA" id="ARBA00022898"/>
    </source>
</evidence>
<comment type="caution">
    <text evidence="7">The sequence shown here is derived from an EMBL/GenBank/DDBJ whole genome shotgun (WGS) entry which is preliminary data.</text>
</comment>
<keyword evidence="4 6" id="KW-0663">Pyridoxal phosphate</keyword>
<evidence type="ECO:0000313" key="7">
    <source>
        <dbReference type="EMBL" id="MFC6066292.1"/>
    </source>
</evidence>
<evidence type="ECO:0000256" key="2">
    <source>
        <dbReference type="ARBA" id="ARBA00009533"/>
    </source>
</evidence>
<dbReference type="InterPro" id="IPR015421">
    <property type="entry name" value="PyrdxlP-dep_Trfase_major"/>
</dbReference>
<evidence type="ECO:0000256" key="3">
    <source>
        <dbReference type="ARBA" id="ARBA00022793"/>
    </source>
</evidence>
<dbReference type="EMBL" id="JBHSPX010000008">
    <property type="protein sequence ID" value="MFC6066292.1"/>
    <property type="molecule type" value="Genomic_DNA"/>
</dbReference>
<keyword evidence="8" id="KW-1185">Reference proteome</keyword>
<keyword evidence="3" id="KW-0210">Decarboxylase</keyword>
<accession>A0ABW1MT79</accession>
<keyword evidence="5 6" id="KW-0456">Lyase</keyword>
<comment type="cofactor">
    <cofactor evidence="1 6">
        <name>pyridoxal 5'-phosphate</name>
        <dbReference type="ChEBI" id="CHEBI:597326"/>
    </cofactor>
</comment>
<evidence type="ECO:0000256" key="6">
    <source>
        <dbReference type="RuleBase" id="RU000382"/>
    </source>
</evidence>
<evidence type="ECO:0000313" key="8">
    <source>
        <dbReference type="Proteomes" id="UP001596139"/>
    </source>
</evidence>
<name>A0ABW1MT79_9ACTN</name>
<dbReference type="PROSITE" id="PS00392">
    <property type="entry name" value="DDC_GAD_HDC_YDC"/>
    <property type="match status" value="1"/>
</dbReference>
<dbReference type="InterPro" id="IPR021115">
    <property type="entry name" value="Pyridoxal-P_BS"/>
</dbReference>
<dbReference type="PANTHER" id="PTHR11999">
    <property type="entry name" value="GROUP II PYRIDOXAL-5-PHOSPHATE DECARBOXYLASE"/>
    <property type="match status" value="1"/>
</dbReference>
<reference evidence="8" key="1">
    <citation type="journal article" date="2019" name="Int. J. Syst. Evol. Microbiol.">
        <title>The Global Catalogue of Microorganisms (GCM) 10K type strain sequencing project: providing services to taxonomists for standard genome sequencing and annotation.</title>
        <authorList>
            <consortium name="The Broad Institute Genomics Platform"/>
            <consortium name="The Broad Institute Genome Sequencing Center for Infectious Disease"/>
            <person name="Wu L."/>
            <person name="Ma J."/>
        </authorList>
    </citation>
    <scope>NUCLEOTIDE SEQUENCE [LARGE SCALE GENOMIC DNA]</scope>
    <source>
        <strain evidence="8">CGMCC 1.15180</strain>
    </source>
</reference>
<dbReference type="SUPFAM" id="SSF53383">
    <property type="entry name" value="PLP-dependent transferases"/>
    <property type="match status" value="1"/>
</dbReference>
<gene>
    <name evidence="7" type="ORF">ACFP4F_27640</name>
</gene>
<comment type="similarity">
    <text evidence="2 6">Belongs to the group II decarboxylase family.</text>
</comment>
<evidence type="ECO:0000256" key="5">
    <source>
        <dbReference type="ARBA" id="ARBA00023239"/>
    </source>
</evidence>
<dbReference type="InterPro" id="IPR015422">
    <property type="entry name" value="PyrdxlP-dep_Trfase_small"/>
</dbReference>
<dbReference type="InterPro" id="IPR002129">
    <property type="entry name" value="PyrdxlP-dep_de-COase"/>
</dbReference>
<dbReference type="Proteomes" id="UP001596139">
    <property type="component" value="Unassembled WGS sequence"/>
</dbReference>
<dbReference type="Gene3D" id="3.90.1150.10">
    <property type="entry name" value="Aspartate Aminotransferase, domain 1"/>
    <property type="match status" value="1"/>
</dbReference>
<dbReference type="InterPro" id="IPR010977">
    <property type="entry name" value="Aromatic_deC"/>
</dbReference>
<dbReference type="Gene3D" id="3.40.640.10">
    <property type="entry name" value="Type I PLP-dependent aspartate aminotransferase-like (Major domain)"/>
    <property type="match status" value="1"/>
</dbReference>
<organism evidence="7 8">
    <name type="scientific">Streptomyces ochraceiscleroticus</name>
    <dbReference type="NCBI Taxonomy" id="47761"/>
    <lineage>
        <taxon>Bacteria</taxon>
        <taxon>Bacillati</taxon>
        <taxon>Actinomycetota</taxon>
        <taxon>Actinomycetes</taxon>
        <taxon>Kitasatosporales</taxon>
        <taxon>Streptomycetaceae</taxon>
        <taxon>Streptomyces</taxon>
    </lineage>
</organism>
<dbReference type="Gene3D" id="3.90.1150.170">
    <property type="match status" value="1"/>
</dbReference>
<dbReference type="Pfam" id="PF00282">
    <property type="entry name" value="Pyridoxal_deC"/>
    <property type="match status" value="1"/>
</dbReference>
<sequence length="461" mass="49171">MHTHDEDLTRQVMDHLRHRMALPEPPLGRPGDHAELGVALKGAIGAGPRPASEVLRTYAEDIEPAVISCDHPAFLAFIPGAPTKAAALFDMIVSGSSLHGVSWLEASGAIAAENQVLRLFADLAGLPEGAGGCFVSGGSAGNLSALVVARDTGRRRLGLTGHAPVRIAVSDQVHSSVGNTLRILGIDALVIPTEDHRLTGEAVRIALAAAEHDGGAPVVAVVATAGTTNAGILDDLAGVAAQARARDLWFHVDAAYGGGGLFVPELRARMAGIEHADSLVIDPHKWMFAPFDCGALLYRDPRLAQAVHTQDASYLDAIHGDGAGADDLEWNPSDYAYHLTRRPRGLPLWFSLAVHGTDAYRDAVARGVRLAQYTARLAERTDGLELLREPELSVVLIRRTGWQPRDYYAWSKRLLAAGTAFVTPTVWEGETVVRLAFLHPGLTEETVEGILDSLHTEDAAH</sequence>